<dbReference type="GO" id="GO:0000302">
    <property type="term" value="P:response to reactive oxygen species"/>
    <property type="evidence" value="ECO:0007669"/>
    <property type="project" value="TreeGrafter"/>
</dbReference>
<evidence type="ECO:0000313" key="6">
    <source>
        <dbReference type="EMBL" id="KAK9501345.1"/>
    </source>
</evidence>
<dbReference type="GO" id="GO:0005576">
    <property type="term" value="C:extracellular region"/>
    <property type="evidence" value="ECO:0007669"/>
    <property type="project" value="UniProtKB-SubCell"/>
</dbReference>
<proteinExistence type="inferred from homology"/>
<keyword evidence="3 5" id="KW-0732">Signal</keyword>
<dbReference type="SUPFAM" id="SSF50814">
    <property type="entry name" value="Lipocalins"/>
    <property type="match status" value="1"/>
</dbReference>
<reference evidence="6 7" key="1">
    <citation type="submission" date="2022-12" db="EMBL/GenBank/DDBJ databases">
        <title>Chromosome-level genome assembly of true bugs.</title>
        <authorList>
            <person name="Ma L."/>
            <person name="Li H."/>
        </authorList>
    </citation>
    <scope>NUCLEOTIDE SEQUENCE [LARGE SCALE GENOMIC DNA]</scope>
    <source>
        <strain evidence="6">Lab_2022b</strain>
    </source>
</reference>
<feature type="signal peptide" evidence="5">
    <location>
        <begin position="1"/>
        <end position="22"/>
    </location>
</feature>
<comment type="subcellular location">
    <subcellularLocation>
        <location evidence="1">Secreted</location>
    </subcellularLocation>
</comment>
<evidence type="ECO:0000256" key="3">
    <source>
        <dbReference type="ARBA" id="ARBA00022729"/>
    </source>
</evidence>
<dbReference type="GO" id="GO:0006629">
    <property type="term" value="P:lipid metabolic process"/>
    <property type="evidence" value="ECO:0007669"/>
    <property type="project" value="TreeGrafter"/>
</dbReference>
<dbReference type="PANTHER" id="PTHR10612">
    <property type="entry name" value="APOLIPOPROTEIN D"/>
    <property type="match status" value="1"/>
</dbReference>
<dbReference type="GO" id="GO:0030682">
    <property type="term" value="P:symbiont-mediated perturbation of host defenses"/>
    <property type="evidence" value="ECO:0007669"/>
    <property type="project" value="InterPro"/>
</dbReference>
<dbReference type="PANTHER" id="PTHR10612:SF34">
    <property type="entry name" value="APOLIPOPROTEIN D"/>
    <property type="match status" value="1"/>
</dbReference>
<evidence type="ECO:0000256" key="2">
    <source>
        <dbReference type="ARBA" id="ARBA00022525"/>
    </source>
</evidence>
<dbReference type="AlphaFoldDB" id="A0AAW1CZ26"/>
<gene>
    <name evidence="6" type="ORF">O3M35_012081</name>
</gene>
<dbReference type="GO" id="GO:0005737">
    <property type="term" value="C:cytoplasm"/>
    <property type="evidence" value="ECO:0007669"/>
    <property type="project" value="TreeGrafter"/>
</dbReference>
<dbReference type="Pfam" id="PF03973">
    <property type="entry name" value="Triabin"/>
    <property type="match status" value="1"/>
</dbReference>
<keyword evidence="2" id="KW-0964">Secreted</keyword>
<evidence type="ECO:0000256" key="1">
    <source>
        <dbReference type="ARBA" id="ARBA00004613"/>
    </source>
</evidence>
<evidence type="ECO:0000256" key="4">
    <source>
        <dbReference type="ARBA" id="ARBA00034121"/>
    </source>
</evidence>
<name>A0AAW1CZ26_9HEMI</name>
<keyword evidence="7" id="KW-1185">Reference proteome</keyword>
<protein>
    <recommendedName>
        <fullName evidence="8">Apolipoprotein D</fullName>
    </recommendedName>
</protein>
<dbReference type="Gene3D" id="2.40.128.20">
    <property type="match status" value="1"/>
</dbReference>
<accession>A0AAW1CZ26</accession>
<evidence type="ECO:0000256" key="5">
    <source>
        <dbReference type="SAM" id="SignalP"/>
    </source>
</evidence>
<organism evidence="6 7">
    <name type="scientific">Rhynocoris fuscipes</name>
    <dbReference type="NCBI Taxonomy" id="488301"/>
    <lineage>
        <taxon>Eukaryota</taxon>
        <taxon>Metazoa</taxon>
        <taxon>Ecdysozoa</taxon>
        <taxon>Arthropoda</taxon>
        <taxon>Hexapoda</taxon>
        <taxon>Insecta</taxon>
        <taxon>Pterygota</taxon>
        <taxon>Neoptera</taxon>
        <taxon>Paraneoptera</taxon>
        <taxon>Hemiptera</taxon>
        <taxon>Heteroptera</taxon>
        <taxon>Panheteroptera</taxon>
        <taxon>Cimicomorpha</taxon>
        <taxon>Reduviidae</taxon>
        <taxon>Harpactorinae</taxon>
        <taxon>Harpactorini</taxon>
        <taxon>Rhynocoris</taxon>
    </lineage>
</organism>
<dbReference type="InterPro" id="IPR012674">
    <property type="entry name" value="Calycin"/>
</dbReference>
<dbReference type="EMBL" id="JAPXFL010000009">
    <property type="protein sequence ID" value="KAK9501345.1"/>
    <property type="molecule type" value="Genomic_DNA"/>
</dbReference>
<comment type="similarity">
    <text evidence="4">Belongs to the calycin superfamily. Triabin family.</text>
</comment>
<evidence type="ECO:0000313" key="7">
    <source>
        <dbReference type="Proteomes" id="UP001461498"/>
    </source>
</evidence>
<feature type="chain" id="PRO_5043754854" description="Apolipoprotein D" evidence="5">
    <location>
        <begin position="23"/>
        <end position="205"/>
    </location>
</feature>
<evidence type="ECO:0008006" key="8">
    <source>
        <dbReference type="Google" id="ProtNLM"/>
    </source>
</evidence>
<dbReference type="Proteomes" id="UP001461498">
    <property type="component" value="Unassembled WGS sequence"/>
</dbReference>
<sequence length="205" mass="23215">MNYQIGAVLLLVAICSVVDVNARDYFPWKPGFCPRPTIKGELDVKRFFRDRWYVAKSTGVYLFQLGGTCAATVANVSEDGTEIRMLHYQYEPLLKTYTKVYGTAKSKFTSYMGIYSPVEYDALGFGIPQFEVPFVVVDTDYDNWAIIYMCKQHPGGFKSELGWMMTRVRGDKSHIETMMSAQKLIGNEGFIDEVNTDCGADEPKL</sequence>
<comment type="caution">
    <text evidence="6">The sequence shown here is derived from an EMBL/GenBank/DDBJ whole genome shotgun (WGS) entry which is preliminary data.</text>
</comment>
<dbReference type="InterPro" id="IPR005657">
    <property type="entry name" value="Triabi/Procalin"/>
</dbReference>